<dbReference type="KEGG" id="bfo:118430084"/>
<keyword evidence="2" id="KW-1185">Reference proteome</keyword>
<reference evidence="2" key="1">
    <citation type="journal article" date="2020" name="Nat. Ecol. Evol.">
        <title>Deeply conserved synteny resolves early events in vertebrate evolution.</title>
        <authorList>
            <person name="Simakov O."/>
            <person name="Marletaz F."/>
            <person name="Yue J.X."/>
            <person name="O'Connell B."/>
            <person name="Jenkins J."/>
            <person name="Brandt A."/>
            <person name="Calef R."/>
            <person name="Tung C.H."/>
            <person name="Huang T.K."/>
            <person name="Schmutz J."/>
            <person name="Satoh N."/>
            <person name="Yu J.K."/>
            <person name="Putnam N.H."/>
            <person name="Green R.E."/>
            <person name="Rokhsar D.S."/>
        </authorList>
    </citation>
    <scope>NUCLEOTIDE SEQUENCE [LARGE SCALE GENOMIC DNA]</scope>
    <source>
        <strain evidence="2">S238N-H82</strain>
    </source>
</reference>
<name>A0A9J7M8E8_BRAFL</name>
<dbReference type="RefSeq" id="XP_035696686.1">
    <property type="nucleotide sequence ID" value="XM_035840793.1"/>
</dbReference>
<feature type="chain" id="PRO_5039915904" evidence="1">
    <location>
        <begin position="18"/>
        <end position="320"/>
    </location>
</feature>
<sequence>MKLLLTILFLCAAAVDAQWWSSWFSTHDADDSTPHATWNGLKVTFGVNPFFGNNFDSMPRTTEMADEKGWTQFGPKSCSAGTWQGFRYVKNSDPAVILLFDKNGYIAGMQMGVYKSELPSDGSVPPARITPPWIKDESKDMLLLTVYFVQPSEKHENSRSRIIDIITRLYVTTTGNICGEGRTDDEYQEAGTGTGLYIQTGPNPTSDVMSAPLQQADVEGTDWTRGECFWAMGQHYWYKFRPDMNCDDFYPVFLLYNDGKLNGFGWNINTPLDSPRYESPPTGAVSLFFAQKPPCFDEHVHRGISTLHIYLDDSPSSNFC</sequence>
<reference evidence="3" key="2">
    <citation type="submission" date="2025-08" db="UniProtKB">
        <authorList>
            <consortium name="RefSeq"/>
        </authorList>
    </citation>
    <scope>IDENTIFICATION</scope>
    <source>
        <strain evidence="3">S238N-H82</strain>
        <tissue evidence="3">Testes</tissue>
    </source>
</reference>
<dbReference type="Proteomes" id="UP000001554">
    <property type="component" value="Chromosome 14"/>
</dbReference>
<feature type="signal peptide" evidence="1">
    <location>
        <begin position="1"/>
        <end position="17"/>
    </location>
</feature>
<dbReference type="OMA" id="GECFWAM"/>
<gene>
    <name evidence="3" type="primary">LOC118430084</name>
</gene>
<dbReference type="GeneID" id="118430084"/>
<evidence type="ECO:0000313" key="2">
    <source>
        <dbReference type="Proteomes" id="UP000001554"/>
    </source>
</evidence>
<evidence type="ECO:0000256" key="1">
    <source>
        <dbReference type="SAM" id="SignalP"/>
    </source>
</evidence>
<accession>A0A9J7M8E8</accession>
<dbReference type="AlphaFoldDB" id="A0A9J7M8E8"/>
<proteinExistence type="predicted"/>
<dbReference type="OrthoDB" id="6042561at2759"/>
<protein>
    <submittedName>
        <fullName evidence="3">Uncharacterized protein LOC118430084</fullName>
    </submittedName>
</protein>
<keyword evidence="1" id="KW-0732">Signal</keyword>
<organism evidence="2 3">
    <name type="scientific">Branchiostoma floridae</name>
    <name type="common">Florida lancelet</name>
    <name type="synonym">Amphioxus</name>
    <dbReference type="NCBI Taxonomy" id="7739"/>
    <lineage>
        <taxon>Eukaryota</taxon>
        <taxon>Metazoa</taxon>
        <taxon>Chordata</taxon>
        <taxon>Cephalochordata</taxon>
        <taxon>Leptocardii</taxon>
        <taxon>Amphioxiformes</taxon>
        <taxon>Branchiostomatidae</taxon>
        <taxon>Branchiostoma</taxon>
    </lineage>
</organism>
<evidence type="ECO:0000313" key="3">
    <source>
        <dbReference type="RefSeq" id="XP_035696686.1"/>
    </source>
</evidence>